<feature type="compositionally biased region" description="Basic and acidic residues" evidence="1">
    <location>
        <begin position="258"/>
        <end position="267"/>
    </location>
</feature>
<reference evidence="2" key="1">
    <citation type="journal article" date="2014" name="Front. Microbiol.">
        <title>High frequency of phylogenetically diverse reductive dehalogenase-homologous genes in deep subseafloor sedimentary metagenomes.</title>
        <authorList>
            <person name="Kawai M."/>
            <person name="Futagami T."/>
            <person name="Toyoda A."/>
            <person name="Takaki Y."/>
            <person name="Nishi S."/>
            <person name="Hori S."/>
            <person name="Arai W."/>
            <person name="Tsubouchi T."/>
            <person name="Morono Y."/>
            <person name="Uchiyama I."/>
            <person name="Ito T."/>
            <person name="Fujiyama A."/>
            <person name="Inagaki F."/>
            <person name="Takami H."/>
        </authorList>
    </citation>
    <scope>NUCLEOTIDE SEQUENCE</scope>
    <source>
        <strain evidence="2">Expedition CK06-06</strain>
    </source>
</reference>
<feature type="region of interest" description="Disordered" evidence="1">
    <location>
        <begin position="244"/>
        <end position="267"/>
    </location>
</feature>
<accession>X0UZ89</accession>
<organism evidence="2">
    <name type="scientific">marine sediment metagenome</name>
    <dbReference type="NCBI Taxonomy" id="412755"/>
    <lineage>
        <taxon>unclassified sequences</taxon>
        <taxon>metagenomes</taxon>
        <taxon>ecological metagenomes</taxon>
    </lineage>
</organism>
<dbReference type="AlphaFoldDB" id="X0UZ89"/>
<sequence length="267" mass="30558">DILYDGTGRMGDGPDLFDGTWPIYTNPKQMMASFIHEDPDLLPFDSTILTSRDFQLLNQRVTCFSFDTEHIADPDRERVPDWDPVADWDGTQGLRHNIQHMRTEDDQTTYFENEGALYTELDSIIGEERTLSIMRWRDGMLDLNGDGDLNDEYIEQPVSATRLDYEDPARPYIDAEDWPVSTLTYRERNHANFQDPNLPSHLIDPDMLNIRSIGDLITIPMSGTSGLIAYSWARVGLNDPPKLTIIDEDGGDPPWGPTRHDNRSHYP</sequence>
<comment type="caution">
    <text evidence="2">The sequence shown here is derived from an EMBL/GenBank/DDBJ whole genome shotgun (WGS) entry which is preliminary data.</text>
</comment>
<feature type="non-terminal residue" evidence="2">
    <location>
        <position position="267"/>
    </location>
</feature>
<proteinExistence type="predicted"/>
<protein>
    <submittedName>
        <fullName evidence="2">Uncharacterized protein</fullName>
    </submittedName>
</protein>
<feature type="non-terminal residue" evidence="2">
    <location>
        <position position="1"/>
    </location>
</feature>
<dbReference type="EMBL" id="BARS01024721">
    <property type="protein sequence ID" value="GAG11154.1"/>
    <property type="molecule type" value="Genomic_DNA"/>
</dbReference>
<name>X0UZ89_9ZZZZ</name>
<gene>
    <name evidence="2" type="ORF">S01H1_39199</name>
</gene>
<evidence type="ECO:0000313" key="2">
    <source>
        <dbReference type="EMBL" id="GAG11154.1"/>
    </source>
</evidence>
<evidence type="ECO:0000256" key="1">
    <source>
        <dbReference type="SAM" id="MobiDB-lite"/>
    </source>
</evidence>